<dbReference type="AlphaFoldDB" id="A0AAW0WXF0"/>
<name>A0AAW0WXF0_CHEQU</name>
<dbReference type="EMBL" id="JARKIK010000058">
    <property type="protein sequence ID" value="KAK8732115.1"/>
    <property type="molecule type" value="Genomic_DNA"/>
</dbReference>
<dbReference type="SUPFAM" id="SSF48726">
    <property type="entry name" value="Immunoglobulin"/>
    <property type="match status" value="1"/>
</dbReference>
<dbReference type="PANTHER" id="PTHR21261">
    <property type="entry name" value="BEAT PROTEIN"/>
    <property type="match status" value="1"/>
</dbReference>
<reference evidence="1 2" key="1">
    <citation type="journal article" date="2024" name="BMC Genomics">
        <title>Genome assembly of redclaw crayfish (Cherax quadricarinatus) provides insights into its immune adaptation and hypoxia tolerance.</title>
        <authorList>
            <person name="Liu Z."/>
            <person name="Zheng J."/>
            <person name="Li H."/>
            <person name="Fang K."/>
            <person name="Wang S."/>
            <person name="He J."/>
            <person name="Zhou D."/>
            <person name="Weng S."/>
            <person name="Chi M."/>
            <person name="Gu Z."/>
            <person name="He J."/>
            <person name="Li F."/>
            <person name="Wang M."/>
        </authorList>
    </citation>
    <scope>NUCLEOTIDE SEQUENCE [LARGE SCALE GENOMIC DNA]</scope>
    <source>
        <strain evidence="1">ZL_2023a</strain>
    </source>
</reference>
<proteinExistence type="predicted"/>
<protein>
    <recommendedName>
        <fullName evidence="3">Ig-like domain-containing protein</fullName>
    </recommendedName>
</protein>
<evidence type="ECO:0000313" key="1">
    <source>
        <dbReference type="EMBL" id="KAK8732115.1"/>
    </source>
</evidence>
<organism evidence="1 2">
    <name type="scientific">Cherax quadricarinatus</name>
    <name type="common">Australian red claw crayfish</name>
    <dbReference type="NCBI Taxonomy" id="27406"/>
    <lineage>
        <taxon>Eukaryota</taxon>
        <taxon>Metazoa</taxon>
        <taxon>Ecdysozoa</taxon>
        <taxon>Arthropoda</taxon>
        <taxon>Crustacea</taxon>
        <taxon>Multicrustacea</taxon>
        <taxon>Malacostraca</taxon>
        <taxon>Eumalacostraca</taxon>
        <taxon>Eucarida</taxon>
        <taxon>Decapoda</taxon>
        <taxon>Pleocyemata</taxon>
        <taxon>Astacidea</taxon>
        <taxon>Parastacoidea</taxon>
        <taxon>Parastacidae</taxon>
        <taxon>Cherax</taxon>
    </lineage>
</organism>
<accession>A0AAW0WXF0</accession>
<evidence type="ECO:0000313" key="2">
    <source>
        <dbReference type="Proteomes" id="UP001445076"/>
    </source>
</evidence>
<sequence length="114" mass="13014">MRGYKFVLKMKKSNISPFLFTILLQSAISIQVEKVVVPPVVLAGRPVTLECHYKEEGDKLYSLKWWRGDEEFYQYIPPKRKEFPATGVTVNLTVTSSLNWGKDGQEVVVLDHVG</sequence>
<dbReference type="PANTHER" id="PTHR21261:SF15">
    <property type="entry name" value="BEATEN PATH IIIA, ISOFORM D-RELATED"/>
    <property type="match status" value="1"/>
</dbReference>
<evidence type="ECO:0008006" key="3">
    <source>
        <dbReference type="Google" id="ProtNLM"/>
    </source>
</evidence>
<comment type="caution">
    <text evidence="1">The sequence shown here is derived from an EMBL/GenBank/DDBJ whole genome shotgun (WGS) entry which is preliminary data.</text>
</comment>
<keyword evidence="2" id="KW-1185">Reference proteome</keyword>
<dbReference type="InterPro" id="IPR036179">
    <property type="entry name" value="Ig-like_dom_sf"/>
</dbReference>
<dbReference type="Proteomes" id="UP001445076">
    <property type="component" value="Unassembled WGS sequence"/>
</dbReference>
<gene>
    <name evidence="1" type="ORF">OTU49_007187</name>
</gene>
<feature type="non-terminal residue" evidence="1">
    <location>
        <position position="114"/>
    </location>
</feature>